<proteinExistence type="predicted"/>
<comment type="caution">
    <text evidence="2">The sequence shown here is derived from an EMBL/GenBank/DDBJ whole genome shotgun (WGS) entry which is preliminary data.</text>
</comment>
<accession>A0A9P4XQH7</accession>
<protein>
    <submittedName>
        <fullName evidence="2">Uncharacterized protein</fullName>
    </submittedName>
</protein>
<organism evidence="2 3">
    <name type="scientific">Trichoderma lentiforme</name>
    <dbReference type="NCBI Taxonomy" id="1567552"/>
    <lineage>
        <taxon>Eukaryota</taxon>
        <taxon>Fungi</taxon>
        <taxon>Dikarya</taxon>
        <taxon>Ascomycota</taxon>
        <taxon>Pezizomycotina</taxon>
        <taxon>Sordariomycetes</taxon>
        <taxon>Hypocreomycetidae</taxon>
        <taxon>Hypocreales</taxon>
        <taxon>Hypocreaceae</taxon>
        <taxon>Trichoderma</taxon>
    </lineage>
</organism>
<evidence type="ECO:0000256" key="1">
    <source>
        <dbReference type="SAM" id="MobiDB-lite"/>
    </source>
</evidence>
<sequence>MDSYLRKAGTHSGGIIPIASPAHSIRAKRTLEDGPGGLEDGRSTLEETCAVQVPRAALTPLRTSSK</sequence>
<gene>
    <name evidence="2" type="ORF">CFAM422_000086</name>
</gene>
<name>A0A9P4XQH7_9HYPO</name>
<dbReference type="AlphaFoldDB" id="A0A9P4XQH7"/>
<dbReference type="Proteomes" id="UP000801864">
    <property type="component" value="Unassembled WGS sequence"/>
</dbReference>
<dbReference type="EMBL" id="QLNT01000001">
    <property type="protein sequence ID" value="KAF3076820.1"/>
    <property type="molecule type" value="Genomic_DNA"/>
</dbReference>
<evidence type="ECO:0000313" key="3">
    <source>
        <dbReference type="Proteomes" id="UP000801864"/>
    </source>
</evidence>
<reference evidence="2 3" key="1">
    <citation type="submission" date="2018-06" db="EMBL/GenBank/DDBJ databases">
        <title>Genome analysis of cellulolytic fungus Trichoderma lentiforme CFAM-422.</title>
        <authorList>
            <person name="Steindorff A.S."/>
            <person name="Formighieri E.F."/>
            <person name="Midorikawa G.E.O."/>
            <person name="Tamietti M.S."/>
            <person name="Ramos E.Z."/>
            <person name="Silva A.S."/>
            <person name="Bon E.P.S."/>
            <person name="Mendes T.D."/>
            <person name="Damaso M.C.T."/>
            <person name="Favaro L.C.L."/>
        </authorList>
    </citation>
    <scope>NUCLEOTIDE SEQUENCE [LARGE SCALE GENOMIC DNA]</scope>
    <source>
        <strain evidence="2 3">CFAM-422</strain>
    </source>
</reference>
<evidence type="ECO:0000313" key="2">
    <source>
        <dbReference type="EMBL" id="KAF3076820.1"/>
    </source>
</evidence>
<keyword evidence="3" id="KW-1185">Reference proteome</keyword>
<feature type="region of interest" description="Disordered" evidence="1">
    <location>
        <begin position="1"/>
        <end position="21"/>
    </location>
</feature>